<keyword evidence="2" id="KW-0238">DNA-binding</keyword>
<dbReference type="InterPro" id="IPR046347">
    <property type="entry name" value="bZIP_sf"/>
</dbReference>
<dbReference type="PROSITE" id="PS00036">
    <property type="entry name" value="BZIP_BASIC"/>
    <property type="match status" value="1"/>
</dbReference>
<evidence type="ECO:0000313" key="8">
    <source>
        <dbReference type="EMBL" id="CAI2376589.1"/>
    </source>
</evidence>
<evidence type="ECO:0000313" key="9">
    <source>
        <dbReference type="Proteomes" id="UP001295684"/>
    </source>
</evidence>
<comment type="caution">
    <text evidence="8">The sequence shown here is derived from an EMBL/GenBank/DDBJ whole genome shotgun (WGS) entry which is preliminary data.</text>
</comment>
<reference evidence="8" key="1">
    <citation type="submission" date="2023-07" db="EMBL/GenBank/DDBJ databases">
        <authorList>
            <consortium name="AG Swart"/>
            <person name="Singh M."/>
            <person name="Singh A."/>
            <person name="Seah K."/>
            <person name="Emmerich C."/>
        </authorList>
    </citation>
    <scope>NUCLEOTIDE SEQUENCE</scope>
    <source>
        <strain evidence="8">DP1</strain>
    </source>
</reference>
<name>A0AAD1XPS8_EUPCR</name>
<feature type="coiled-coil region" evidence="5">
    <location>
        <begin position="72"/>
        <end position="123"/>
    </location>
</feature>
<proteinExistence type="predicted"/>
<dbReference type="CDD" id="cd14686">
    <property type="entry name" value="bZIP"/>
    <property type="match status" value="1"/>
</dbReference>
<dbReference type="PROSITE" id="PS50217">
    <property type="entry name" value="BZIP"/>
    <property type="match status" value="1"/>
</dbReference>
<accession>A0AAD1XPS8</accession>
<evidence type="ECO:0000256" key="4">
    <source>
        <dbReference type="ARBA" id="ARBA00023242"/>
    </source>
</evidence>
<evidence type="ECO:0000256" key="5">
    <source>
        <dbReference type="SAM" id="Coils"/>
    </source>
</evidence>
<evidence type="ECO:0000259" key="7">
    <source>
        <dbReference type="PROSITE" id="PS50217"/>
    </source>
</evidence>
<feature type="region of interest" description="Disordered" evidence="6">
    <location>
        <begin position="1"/>
        <end position="49"/>
    </location>
</feature>
<dbReference type="SUPFAM" id="SSF57959">
    <property type="entry name" value="Leucine zipper domain"/>
    <property type="match status" value="1"/>
</dbReference>
<keyword evidence="9" id="KW-1185">Reference proteome</keyword>
<evidence type="ECO:0000256" key="3">
    <source>
        <dbReference type="ARBA" id="ARBA00023163"/>
    </source>
</evidence>
<feature type="compositionally biased region" description="Low complexity" evidence="6">
    <location>
        <begin position="40"/>
        <end position="49"/>
    </location>
</feature>
<sequence length="171" mass="19419">MLNSLSPHSKIEETLPVMPEKPRRGTDAETGIHTPPCSHNGSSDGNSDNVKIRLKKNRESACRSRLKKKQQATQMQEEYDTLLSENTQIQQKIDCCKQRISKVEEYNARLKKSIENMQIQQNLVLTLLTQRKQIPSLYIKPLTKNLNDIIPPLKSVLPEAVRGITPATSFK</sequence>
<dbReference type="EMBL" id="CAMPGE010018152">
    <property type="protein sequence ID" value="CAI2376589.1"/>
    <property type="molecule type" value="Genomic_DNA"/>
</dbReference>
<dbReference type="GO" id="GO:0003677">
    <property type="term" value="F:DNA binding"/>
    <property type="evidence" value="ECO:0007669"/>
    <property type="project" value="UniProtKB-KW"/>
</dbReference>
<dbReference type="InterPro" id="IPR004827">
    <property type="entry name" value="bZIP"/>
</dbReference>
<protein>
    <recommendedName>
        <fullName evidence="7">BZIP domain-containing protein</fullName>
    </recommendedName>
</protein>
<dbReference type="Gene3D" id="1.20.5.170">
    <property type="match status" value="1"/>
</dbReference>
<dbReference type="SMART" id="SM00338">
    <property type="entry name" value="BRLZ"/>
    <property type="match status" value="1"/>
</dbReference>
<feature type="domain" description="BZIP" evidence="7">
    <location>
        <begin position="47"/>
        <end position="110"/>
    </location>
</feature>
<dbReference type="AlphaFoldDB" id="A0AAD1XPS8"/>
<evidence type="ECO:0000256" key="6">
    <source>
        <dbReference type="SAM" id="MobiDB-lite"/>
    </source>
</evidence>
<gene>
    <name evidence="8" type="ORF">ECRASSUSDP1_LOCUS17959</name>
</gene>
<evidence type="ECO:0000256" key="2">
    <source>
        <dbReference type="ARBA" id="ARBA00023125"/>
    </source>
</evidence>
<keyword evidence="3" id="KW-0804">Transcription</keyword>
<dbReference type="GO" id="GO:0003700">
    <property type="term" value="F:DNA-binding transcription factor activity"/>
    <property type="evidence" value="ECO:0007669"/>
    <property type="project" value="InterPro"/>
</dbReference>
<organism evidence="8 9">
    <name type="scientific">Euplotes crassus</name>
    <dbReference type="NCBI Taxonomy" id="5936"/>
    <lineage>
        <taxon>Eukaryota</taxon>
        <taxon>Sar</taxon>
        <taxon>Alveolata</taxon>
        <taxon>Ciliophora</taxon>
        <taxon>Intramacronucleata</taxon>
        <taxon>Spirotrichea</taxon>
        <taxon>Hypotrichia</taxon>
        <taxon>Euplotida</taxon>
        <taxon>Euplotidae</taxon>
        <taxon>Moneuplotes</taxon>
    </lineage>
</organism>
<dbReference type="PANTHER" id="PTHR45764:SF38">
    <property type="entry name" value="BZIP TRANSCRIPTION FACTOR 44"/>
    <property type="match status" value="1"/>
</dbReference>
<dbReference type="Proteomes" id="UP001295684">
    <property type="component" value="Unassembled WGS sequence"/>
</dbReference>
<dbReference type="PANTHER" id="PTHR45764">
    <property type="entry name" value="BZIP TRANSCRIPTION FACTOR 44"/>
    <property type="match status" value="1"/>
</dbReference>
<evidence type="ECO:0000256" key="1">
    <source>
        <dbReference type="ARBA" id="ARBA00023015"/>
    </source>
</evidence>
<keyword evidence="5" id="KW-0175">Coiled coil</keyword>
<keyword evidence="1" id="KW-0805">Transcription regulation</keyword>
<dbReference type="Pfam" id="PF07716">
    <property type="entry name" value="bZIP_2"/>
    <property type="match status" value="1"/>
</dbReference>
<keyword evidence="4" id="KW-0539">Nucleus</keyword>